<keyword evidence="1" id="KW-0732">Signal</keyword>
<dbReference type="EMBL" id="JARIHO010000010">
    <property type="protein sequence ID" value="KAJ7354599.1"/>
    <property type="molecule type" value="Genomic_DNA"/>
</dbReference>
<sequence length="239" mass="25757">MFSSIVFAAFVLLASKMANAASFSQAASRPSTGDVTSAELIQMGALPNCSTATQFPDECRTAKQAAPFINQAFCDYNISSNGERAALLSLILFESGGFEYNMNHFPAPGRPGQGTRNMMMFPFIFQYALDTPSVALQAQALAGHNDVNDIPSDTQDAIRALVLPDHLSFASAMWFYTKSGDSKTGCTGTPGMVDGLRLATLAGWEEYITNCIFTTVTPERQALYEKTLDILLATTSGRN</sequence>
<proteinExistence type="predicted"/>
<comment type="caution">
    <text evidence="2">The sequence shown here is derived from an EMBL/GenBank/DDBJ whole genome shotgun (WGS) entry which is preliminary data.</text>
</comment>
<organism evidence="2 3">
    <name type="scientific">Mycena albidolilacea</name>
    <dbReference type="NCBI Taxonomy" id="1033008"/>
    <lineage>
        <taxon>Eukaryota</taxon>
        <taxon>Fungi</taxon>
        <taxon>Dikarya</taxon>
        <taxon>Basidiomycota</taxon>
        <taxon>Agaricomycotina</taxon>
        <taxon>Agaricomycetes</taxon>
        <taxon>Agaricomycetidae</taxon>
        <taxon>Agaricales</taxon>
        <taxon>Marasmiineae</taxon>
        <taxon>Mycenaceae</taxon>
        <taxon>Mycena</taxon>
    </lineage>
</organism>
<reference evidence="2" key="1">
    <citation type="submission" date="2023-03" db="EMBL/GenBank/DDBJ databases">
        <title>Massive genome expansion in bonnet fungi (Mycena s.s.) driven by repeated elements and novel gene families across ecological guilds.</title>
        <authorList>
            <consortium name="Lawrence Berkeley National Laboratory"/>
            <person name="Harder C.B."/>
            <person name="Miyauchi S."/>
            <person name="Viragh M."/>
            <person name="Kuo A."/>
            <person name="Thoen E."/>
            <person name="Andreopoulos B."/>
            <person name="Lu D."/>
            <person name="Skrede I."/>
            <person name="Drula E."/>
            <person name="Henrissat B."/>
            <person name="Morin E."/>
            <person name="Kohler A."/>
            <person name="Barry K."/>
            <person name="LaButti K."/>
            <person name="Morin E."/>
            <person name="Salamov A."/>
            <person name="Lipzen A."/>
            <person name="Mereny Z."/>
            <person name="Hegedus B."/>
            <person name="Baldrian P."/>
            <person name="Stursova M."/>
            <person name="Weitz H."/>
            <person name="Taylor A."/>
            <person name="Grigoriev I.V."/>
            <person name="Nagy L.G."/>
            <person name="Martin F."/>
            <person name="Kauserud H."/>
        </authorList>
    </citation>
    <scope>NUCLEOTIDE SEQUENCE</scope>
    <source>
        <strain evidence="2">CBHHK002</strain>
    </source>
</reference>
<feature type="signal peptide" evidence="1">
    <location>
        <begin position="1"/>
        <end position="20"/>
    </location>
</feature>
<evidence type="ECO:0000256" key="1">
    <source>
        <dbReference type="SAM" id="SignalP"/>
    </source>
</evidence>
<protein>
    <submittedName>
        <fullName evidence="2">Uncharacterized protein</fullName>
    </submittedName>
</protein>
<dbReference type="Proteomes" id="UP001218218">
    <property type="component" value="Unassembled WGS sequence"/>
</dbReference>
<name>A0AAD7EWC6_9AGAR</name>
<evidence type="ECO:0000313" key="3">
    <source>
        <dbReference type="Proteomes" id="UP001218218"/>
    </source>
</evidence>
<evidence type="ECO:0000313" key="2">
    <source>
        <dbReference type="EMBL" id="KAJ7354599.1"/>
    </source>
</evidence>
<keyword evidence="3" id="KW-1185">Reference proteome</keyword>
<dbReference type="AlphaFoldDB" id="A0AAD7EWC6"/>
<accession>A0AAD7EWC6</accession>
<gene>
    <name evidence="2" type="ORF">DFH08DRAFT_934042</name>
</gene>
<feature type="chain" id="PRO_5041946047" evidence="1">
    <location>
        <begin position="21"/>
        <end position="239"/>
    </location>
</feature>